<sequence length="130" mass="13813">MVELYVDQIMSRPVETVSPTTTLGDAAETMIRHDVGAVVAVDDSNGFEGILTATDFVLLAMEGSTASDVTVAESMRTDVVTTQRTAPATDVVDAMLEELIHHVPVVDGNEVVGMVTTFDLAAYLGRSLEP</sequence>
<dbReference type="SUPFAM" id="SSF54631">
    <property type="entry name" value="CBS-domain pair"/>
    <property type="match status" value="1"/>
</dbReference>
<accession>A0ABD6DZ01</accession>
<dbReference type="InterPro" id="IPR046342">
    <property type="entry name" value="CBS_dom_sf"/>
</dbReference>
<dbReference type="AlphaFoldDB" id="A0ABD6DZ01"/>
<dbReference type="InterPro" id="IPR051257">
    <property type="entry name" value="Diverse_CBS-Domain"/>
</dbReference>
<dbReference type="RefSeq" id="WP_256308892.1">
    <property type="nucleotide sequence ID" value="NZ_JANHAW010000003.1"/>
</dbReference>
<dbReference type="PANTHER" id="PTHR43080:SF2">
    <property type="entry name" value="CBS DOMAIN-CONTAINING PROTEIN"/>
    <property type="match status" value="1"/>
</dbReference>
<dbReference type="Proteomes" id="UP001597092">
    <property type="component" value="Unassembled WGS sequence"/>
</dbReference>
<feature type="domain" description="CBS" evidence="3">
    <location>
        <begin position="75"/>
        <end position="130"/>
    </location>
</feature>
<name>A0ABD6DZ01_9EURY</name>
<dbReference type="PANTHER" id="PTHR43080">
    <property type="entry name" value="CBS DOMAIN-CONTAINING PROTEIN CBSX3, MITOCHONDRIAL"/>
    <property type="match status" value="1"/>
</dbReference>
<reference evidence="4 5" key="1">
    <citation type="journal article" date="2019" name="Int. J. Syst. Evol. Microbiol.">
        <title>The Global Catalogue of Microorganisms (GCM) 10K type strain sequencing project: providing services to taxonomists for standard genome sequencing and annotation.</title>
        <authorList>
            <consortium name="The Broad Institute Genomics Platform"/>
            <consortium name="The Broad Institute Genome Sequencing Center for Infectious Disease"/>
            <person name="Wu L."/>
            <person name="Ma J."/>
        </authorList>
    </citation>
    <scope>NUCLEOTIDE SEQUENCE [LARGE SCALE GENOMIC DNA]</scope>
    <source>
        <strain evidence="4 5">CGMCC 1.10387</strain>
    </source>
</reference>
<organism evidence="4 5">
    <name type="scientific">Halobellus litoreus</name>
    <dbReference type="NCBI Taxonomy" id="755310"/>
    <lineage>
        <taxon>Archaea</taxon>
        <taxon>Methanobacteriati</taxon>
        <taxon>Methanobacteriota</taxon>
        <taxon>Stenosarchaea group</taxon>
        <taxon>Halobacteria</taxon>
        <taxon>Halobacteriales</taxon>
        <taxon>Haloferacaceae</taxon>
        <taxon>Halobellus</taxon>
    </lineage>
</organism>
<keyword evidence="1 2" id="KW-0129">CBS domain</keyword>
<dbReference type="SMART" id="SM00116">
    <property type="entry name" value="CBS"/>
    <property type="match status" value="2"/>
</dbReference>
<keyword evidence="5" id="KW-1185">Reference proteome</keyword>
<dbReference type="EMBL" id="JBHUDP010000003">
    <property type="protein sequence ID" value="MFD1686265.1"/>
    <property type="molecule type" value="Genomic_DNA"/>
</dbReference>
<evidence type="ECO:0000259" key="3">
    <source>
        <dbReference type="PROSITE" id="PS51371"/>
    </source>
</evidence>
<evidence type="ECO:0000256" key="2">
    <source>
        <dbReference type="PROSITE-ProRule" id="PRU00703"/>
    </source>
</evidence>
<protein>
    <submittedName>
        <fullName evidence="4">Cyclic nucleotide-binding/CBS domain-containing protein</fullName>
    </submittedName>
</protein>
<dbReference type="Pfam" id="PF00571">
    <property type="entry name" value="CBS"/>
    <property type="match status" value="2"/>
</dbReference>
<evidence type="ECO:0000256" key="1">
    <source>
        <dbReference type="ARBA" id="ARBA00023122"/>
    </source>
</evidence>
<proteinExistence type="predicted"/>
<dbReference type="PROSITE" id="PS51371">
    <property type="entry name" value="CBS"/>
    <property type="match status" value="2"/>
</dbReference>
<dbReference type="Gene3D" id="3.10.580.10">
    <property type="entry name" value="CBS-domain"/>
    <property type="match status" value="1"/>
</dbReference>
<dbReference type="CDD" id="cd02205">
    <property type="entry name" value="CBS_pair_SF"/>
    <property type="match status" value="1"/>
</dbReference>
<evidence type="ECO:0000313" key="5">
    <source>
        <dbReference type="Proteomes" id="UP001597092"/>
    </source>
</evidence>
<gene>
    <name evidence="4" type="ORF">ACFSAS_11635</name>
</gene>
<evidence type="ECO:0000313" key="4">
    <source>
        <dbReference type="EMBL" id="MFD1686265.1"/>
    </source>
</evidence>
<dbReference type="InterPro" id="IPR000644">
    <property type="entry name" value="CBS_dom"/>
</dbReference>
<feature type="domain" description="CBS" evidence="3">
    <location>
        <begin position="10"/>
        <end position="67"/>
    </location>
</feature>
<comment type="caution">
    <text evidence="4">The sequence shown here is derived from an EMBL/GenBank/DDBJ whole genome shotgun (WGS) entry which is preliminary data.</text>
</comment>